<accession>A0A5B7D298</accession>
<evidence type="ECO:0000313" key="3">
    <source>
        <dbReference type="Proteomes" id="UP000324222"/>
    </source>
</evidence>
<dbReference type="EMBL" id="VSRR010000312">
    <property type="protein sequence ID" value="MPC13863.1"/>
    <property type="molecule type" value="Genomic_DNA"/>
</dbReference>
<evidence type="ECO:0000313" key="2">
    <source>
        <dbReference type="EMBL" id="MPC13863.1"/>
    </source>
</evidence>
<dbReference type="Proteomes" id="UP000324222">
    <property type="component" value="Unassembled WGS sequence"/>
</dbReference>
<protein>
    <submittedName>
        <fullName evidence="2">Uncharacterized protein</fullName>
    </submittedName>
</protein>
<sequence length="126" mass="13154">MLWGPRGLQAHGFEACPRSECRLGFLTRGQGFLADFSPLYFGGIRIMSGGGFVLLLLWLGGGGVGTEVVEGQGERADPDPDPDPLLSGPSPTQTSQTFYHDSIRLCPVLLLTPGSGRGGGHAGLTA</sequence>
<evidence type="ECO:0000256" key="1">
    <source>
        <dbReference type="SAM" id="MobiDB-lite"/>
    </source>
</evidence>
<comment type="caution">
    <text evidence="2">The sequence shown here is derived from an EMBL/GenBank/DDBJ whole genome shotgun (WGS) entry which is preliminary data.</text>
</comment>
<reference evidence="2 3" key="1">
    <citation type="submission" date="2019-05" db="EMBL/GenBank/DDBJ databases">
        <title>Another draft genome of Portunus trituberculatus and its Hox gene families provides insights of decapod evolution.</title>
        <authorList>
            <person name="Jeong J.-H."/>
            <person name="Song I."/>
            <person name="Kim S."/>
            <person name="Choi T."/>
            <person name="Kim D."/>
            <person name="Ryu S."/>
            <person name="Kim W."/>
        </authorList>
    </citation>
    <scope>NUCLEOTIDE SEQUENCE [LARGE SCALE GENOMIC DNA]</scope>
    <source>
        <tissue evidence="2">Muscle</tissue>
    </source>
</reference>
<gene>
    <name evidence="2" type="ORF">E2C01_006612</name>
</gene>
<dbReference type="AlphaFoldDB" id="A0A5B7D298"/>
<feature type="region of interest" description="Disordered" evidence="1">
    <location>
        <begin position="68"/>
        <end position="96"/>
    </location>
</feature>
<name>A0A5B7D298_PORTR</name>
<organism evidence="2 3">
    <name type="scientific">Portunus trituberculatus</name>
    <name type="common">Swimming crab</name>
    <name type="synonym">Neptunus trituberculatus</name>
    <dbReference type="NCBI Taxonomy" id="210409"/>
    <lineage>
        <taxon>Eukaryota</taxon>
        <taxon>Metazoa</taxon>
        <taxon>Ecdysozoa</taxon>
        <taxon>Arthropoda</taxon>
        <taxon>Crustacea</taxon>
        <taxon>Multicrustacea</taxon>
        <taxon>Malacostraca</taxon>
        <taxon>Eumalacostraca</taxon>
        <taxon>Eucarida</taxon>
        <taxon>Decapoda</taxon>
        <taxon>Pleocyemata</taxon>
        <taxon>Brachyura</taxon>
        <taxon>Eubrachyura</taxon>
        <taxon>Portunoidea</taxon>
        <taxon>Portunidae</taxon>
        <taxon>Portuninae</taxon>
        <taxon>Portunus</taxon>
    </lineage>
</organism>
<proteinExistence type="predicted"/>
<keyword evidence="3" id="KW-1185">Reference proteome</keyword>